<proteinExistence type="predicted"/>
<protein>
    <submittedName>
        <fullName evidence="1">Uncharacterized protein</fullName>
    </submittedName>
</protein>
<accession>A0ABR2TW56</accession>
<comment type="caution">
    <text evidence="1">The sequence shown here is derived from an EMBL/GenBank/DDBJ whole genome shotgun (WGS) entry which is preliminary data.</text>
</comment>
<sequence length="114" mass="12042">MQSGIVPFKLFFLIEKPGGQKVGEGIGPKEWDSSWESSSVSNRSKTLLSNSRGNRFVTDEGINAMCMGISSNAGATMDGRDVVGLVGELELTVCQVSLVCKVAGDCFDAAYVAS</sequence>
<gene>
    <name evidence="1" type="ORF">V6N11_016679</name>
</gene>
<dbReference type="Proteomes" id="UP001396334">
    <property type="component" value="Unassembled WGS sequence"/>
</dbReference>
<keyword evidence="2" id="KW-1185">Reference proteome</keyword>
<organism evidence="1 2">
    <name type="scientific">Hibiscus sabdariffa</name>
    <name type="common">roselle</name>
    <dbReference type="NCBI Taxonomy" id="183260"/>
    <lineage>
        <taxon>Eukaryota</taxon>
        <taxon>Viridiplantae</taxon>
        <taxon>Streptophyta</taxon>
        <taxon>Embryophyta</taxon>
        <taxon>Tracheophyta</taxon>
        <taxon>Spermatophyta</taxon>
        <taxon>Magnoliopsida</taxon>
        <taxon>eudicotyledons</taxon>
        <taxon>Gunneridae</taxon>
        <taxon>Pentapetalae</taxon>
        <taxon>rosids</taxon>
        <taxon>malvids</taxon>
        <taxon>Malvales</taxon>
        <taxon>Malvaceae</taxon>
        <taxon>Malvoideae</taxon>
        <taxon>Hibiscus</taxon>
    </lineage>
</organism>
<dbReference type="EMBL" id="JBBPBN010000004">
    <property type="protein sequence ID" value="KAK9041585.1"/>
    <property type="molecule type" value="Genomic_DNA"/>
</dbReference>
<evidence type="ECO:0000313" key="2">
    <source>
        <dbReference type="Proteomes" id="UP001396334"/>
    </source>
</evidence>
<evidence type="ECO:0000313" key="1">
    <source>
        <dbReference type="EMBL" id="KAK9041585.1"/>
    </source>
</evidence>
<name>A0ABR2TW56_9ROSI</name>
<reference evidence="1 2" key="1">
    <citation type="journal article" date="2024" name="G3 (Bethesda)">
        <title>Genome assembly of Hibiscus sabdariffa L. provides insights into metabolisms of medicinal natural products.</title>
        <authorList>
            <person name="Kim T."/>
        </authorList>
    </citation>
    <scope>NUCLEOTIDE SEQUENCE [LARGE SCALE GENOMIC DNA]</scope>
    <source>
        <strain evidence="1">TK-2024</strain>
        <tissue evidence="1">Old leaves</tissue>
    </source>
</reference>